<accession>A0AAD7VN64</accession>
<protein>
    <submittedName>
        <fullName evidence="1">Uncharacterized protein</fullName>
    </submittedName>
</protein>
<dbReference type="Proteomes" id="UP001163823">
    <property type="component" value="Chromosome 1"/>
</dbReference>
<gene>
    <name evidence="1" type="ORF">O6P43_000782</name>
</gene>
<dbReference type="AlphaFoldDB" id="A0AAD7VN64"/>
<name>A0AAD7VN64_QUISA</name>
<keyword evidence="2" id="KW-1185">Reference proteome</keyword>
<reference evidence="1 2" key="1">
    <citation type="journal article" date="2023" name="Science">
        <title>Elucidation of the pathway for biosynthesis of saponin adjuvants from the soapbark tree.</title>
        <authorList>
            <person name="Reed J."/>
            <person name="Orme A."/>
            <person name="El-Demerdash A."/>
            <person name="Owen C."/>
            <person name="Martin L.B.B."/>
            <person name="Misra R.C."/>
            <person name="Kikuchi S."/>
            <person name="Rejzek M."/>
            <person name="Martin A.C."/>
            <person name="Harkess A."/>
            <person name="Leebens-Mack J."/>
            <person name="Louveau T."/>
            <person name="Stephenson M.J."/>
            <person name="Osbourn A."/>
        </authorList>
    </citation>
    <scope>NUCLEOTIDE SEQUENCE [LARGE SCALE GENOMIC DNA]</scope>
    <source>
        <strain evidence="1">S10</strain>
    </source>
</reference>
<organism evidence="1 2">
    <name type="scientific">Quillaja saponaria</name>
    <name type="common">Soap bark tree</name>
    <dbReference type="NCBI Taxonomy" id="32244"/>
    <lineage>
        <taxon>Eukaryota</taxon>
        <taxon>Viridiplantae</taxon>
        <taxon>Streptophyta</taxon>
        <taxon>Embryophyta</taxon>
        <taxon>Tracheophyta</taxon>
        <taxon>Spermatophyta</taxon>
        <taxon>Magnoliopsida</taxon>
        <taxon>eudicotyledons</taxon>
        <taxon>Gunneridae</taxon>
        <taxon>Pentapetalae</taxon>
        <taxon>rosids</taxon>
        <taxon>fabids</taxon>
        <taxon>Fabales</taxon>
        <taxon>Quillajaceae</taxon>
        <taxon>Quillaja</taxon>
    </lineage>
</organism>
<dbReference type="KEGG" id="qsa:O6P43_000782"/>
<dbReference type="EMBL" id="JARAOO010000001">
    <property type="protein sequence ID" value="KAJ7981534.1"/>
    <property type="molecule type" value="Genomic_DNA"/>
</dbReference>
<sequence length="76" mass="8922">MAMQPDVAIRPLNGEKAVQAAADGNSLYSRLLELLLSLRCKEVLDQKQERRNYVNKRYRSIMTKWLDYPNSVFEEF</sequence>
<comment type="caution">
    <text evidence="1">The sequence shown here is derived from an EMBL/GenBank/DDBJ whole genome shotgun (WGS) entry which is preliminary data.</text>
</comment>
<evidence type="ECO:0000313" key="2">
    <source>
        <dbReference type="Proteomes" id="UP001163823"/>
    </source>
</evidence>
<evidence type="ECO:0000313" key="1">
    <source>
        <dbReference type="EMBL" id="KAJ7981534.1"/>
    </source>
</evidence>
<proteinExistence type="predicted"/>